<dbReference type="AlphaFoldDB" id="A0A4Q0VNX6"/>
<sequence length="209" mass="23606">MKVIKIVAGGPRECLPSLQKKENEIWIAVDKGFEHLLNHQIVPDFVLGDFDSVSVDGKKLITKQNYIQYPAEKDKTDLEIAFLHAIDESPDIIVIYGATGGRLDHELLNIQLLKQGIDKRVTVYMIDKKNKITLKSPGCYKIEKSQYQYVSFLSLFEKVEKLTLQGFRYPLYQATLNHGSSLCISNELISNKGTYSFSSGILMVVESSD</sequence>
<dbReference type="RefSeq" id="WP_129079413.1">
    <property type="nucleotide sequence ID" value="NZ_QOUX01000046.1"/>
</dbReference>
<keyword evidence="8" id="KW-1185">Reference proteome</keyword>
<dbReference type="GO" id="GO:0004788">
    <property type="term" value="F:thiamine diphosphokinase activity"/>
    <property type="evidence" value="ECO:0007669"/>
    <property type="project" value="UniProtKB-UniRule"/>
</dbReference>
<dbReference type="Pfam" id="PF04265">
    <property type="entry name" value="TPK_B1_binding"/>
    <property type="match status" value="1"/>
</dbReference>
<evidence type="ECO:0000259" key="6">
    <source>
        <dbReference type="SMART" id="SM00983"/>
    </source>
</evidence>
<dbReference type="InterPro" id="IPR053149">
    <property type="entry name" value="TPK"/>
</dbReference>
<evidence type="ECO:0000256" key="3">
    <source>
        <dbReference type="ARBA" id="ARBA00022777"/>
    </source>
</evidence>
<evidence type="ECO:0000256" key="5">
    <source>
        <dbReference type="NCBIfam" id="TIGR01378"/>
    </source>
</evidence>
<dbReference type="EMBL" id="QOUX01000046">
    <property type="protein sequence ID" value="RXI98053.1"/>
    <property type="molecule type" value="Genomic_DNA"/>
</dbReference>
<keyword evidence="3 7" id="KW-0418">Kinase</keyword>
<dbReference type="InterPro" id="IPR007373">
    <property type="entry name" value="Thiamin_PyroPKinase_B1-bd"/>
</dbReference>
<evidence type="ECO:0000313" key="7">
    <source>
        <dbReference type="EMBL" id="RXI98053.1"/>
    </source>
</evidence>
<dbReference type="NCBIfam" id="TIGR01378">
    <property type="entry name" value="thi_PPkinase"/>
    <property type="match status" value="1"/>
</dbReference>
<keyword evidence="4" id="KW-0067">ATP-binding</keyword>
<gene>
    <name evidence="7" type="ORF">DS745_17040</name>
</gene>
<dbReference type="InterPro" id="IPR036371">
    <property type="entry name" value="TPK_B1-bd_sf"/>
</dbReference>
<dbReference type="Pfam" id="PF04263">
    <property type="entry name" value="TPK_catalytic"/>
    <property type="match status" value="1"/>
</dbReference>
<name>A0A4Q0VNX6_9BACI</name>
<reference evidence="7 8" key="1">
    <citation type="journal article" date="2019" name="Int. J. Syst. Evol. Microbiol.">
        <title>Anaerobacillus alkaliphilus sp. nov., a novel alkaliphilic and moderately halophilic bacterium.</title>
        <authorList>
            <person name="Borsodi A.K."/>
            <person name="Aszalos J.M."/>
            <person name="Bihari P."/>
            <person name="Nagy I."/>
            <person name="Schumann P."/>
            <person name="Sproer C."/>
            <person name="Kovacs A.L."/>
            <person name="Boka K."/>
            <person name="Dobosy P."/>
            <person name="Ovari M."/>
            <person name="Szili-Kovacs T."/>
            <person name="Toth E."/>
        </authorList>
    </citation>
    <scope>NUCLEOTIDE SEQUENCE [LARGE SCALE GENOMIC DNA]</scope>
    <source>
        <strain evidence="7 8">B16-10</strain>
    </source>
</reference>
<keyword evidence="2" id="KW-0547">Nucleotide-binding</keyword>
<dbReference type="GO" id="GO:0016301">
    <property type="term" value="F:kinase activity"/>
    <property type="evidence" value="ECO:0007669"/>
    <property type="project" value="UniProtKB-KW"/>
</dbReference>
<dbReference type="SMART" id="SM00983">
    <property type="entry name" value="TPK_B1_binding"/>
    <property type="match status" value="1"/>
</dbReference>
<dbReference type="InterPro" id="IPR036759">
    <property type="entry name" value="TPK_catalytic_sf"/>
</dbReference>
<dbReference type="GO" id="GO:0006772">
    <property type="term" value="P:thiamine metabolic process"/>
    <property type="evidence" value="ECO:0007669"/>
    <property type="project" value="UniProtKB-UniRule"/>
</dbReference>
<dbReference type="EC" id="2.7.6.2" evidence="5"/>
<dbReference type="GO" id="GO:0009229">
    <property type="term" value="P:thiamine diphosphate biosynthetic process"/>
    <property type="evidence" value="ECO:0007669"/>
    <property type="project" value="InterPro"/>
</dbReference>
<dbReference type="InterPro" id="IPR006282">
    <property type="entry name" value="Thi_PPkinase"/>
</dbReference>
<proteinExistence type="predicted"/>
<dbReference type="Gene3D" id="3.40.50.10240">
    <property type="entry name" value="Thiamin pyrophosphokinase, catalytic domain"/>
    <property type="match status" value="1"/>
</dbReference>
<dbReference type="PANTHER" id="PTHR41299:SF1">
    <property type="entry name" value="THIAMINE PYROPHOSPHOKINASE"/>
    <property type="match status" value="1"/>
</dbReference>
<dbReference type="OrthoDB" id="9804377at2"/>
<evidence type="ECO:0000256" key="1">
    <source>
        <dbReference type="ARBA" id="ARBA00022679"/>
    </source>
</evidence>
<dbReference type="Proteomes" id="UP000290649">
    <property type="component" value="Unassembled WGS sequence"/>
</dbReference>
<comment type="caution">
    <text evidence="7">The sequence shown here is derived from an EMBL/GenBank/DDBJ whole genome shotgun (WGS) entry which is preliminary data.</text>
</comment>
<dbReference type="CDD" id="cd07995">
    <property type="entry name" value="TPK"/>
    <property type="match status" value="1"/>
</dbReference>
<dbReference type="PANTHER" id="PTHR41299">
    <property type="entry name" value="THIAMINE PYROPHOSPHOKINASE"/>
    <property type="match status" value="1"/>
</dbReference>
<dbReference type="InterPro" id="IPR007371">
    <property type="entry name" value="TPK_catalytic"/>
</dbReference>
<dbReference type="GO" id="GO:0030975">
    <property type="term" value="F:thiamine binding"/>
    <property type="evidence" value="ECO:0007669"/>
    <property type="project" value="InterPro"/>
</dbReference>
<accession>A0A4Q0VNX6</accession>
<dbReference type="GO" id="GO:0005524">
    <property type="term" value="F:ATP binding"/>
    <property type="evidence" value="ECO:0007669"/>
    <property type="project" value="UniProtKB-KW"/>
</dbReference>
<organism evidence="7 8">
    <name type="scientific">Anaerobacillus alkaliphilus</name>
    <dbReference type="NCBI Taxonomy" id="1548597"/>
    <lineage>
        <taxon>Bacteria</taxon>
        <taxon>Bacillati</taxon>
        <taxon>Bacillota</taxon>
        <taxon>Bacilli</taxon>
        <taxon>Bacillales</taxon>
        <taxon>Bacillaceae</taxon>
        <taxon>Anaerobacillus</taxon>
    </lineage>
</organism>
<protein>
    <recommendedName>
        <fullName evidence="5">Thiamine diphosphokinase</fullName>
        <ecNumber evidence="5">2.7.6.2</ecNumber>
    </recommendedName>
</protein>
<dbReference type="SUPFAM" id="SSF63999">
    <property type="entry name" value="Thiamin pyrophosphokinase, catalytic domain"/>
    <property type="match status" value="1"/>
</dbReference>
<keyword evidence="1 7" id="KW-0808">Transferase</keyword>
<evidence type="ECO:0000256" key="2">
    <source>
        <dbReference type="ARBA" id="ARBA00022741"/>
    </source>
</evidence>
<evidence type="ECO:0000256" key="4">
    <source>
        <dbReference type="ARBA" id="ARBA00022840"/>
    </source>
</evidence>
<feature type="domain" description="Thiamin pyrophosphokinase thiamin-binding" evidence="6">
    <location>
        <begin position="138"/>
        <end position="203"/>
    </location>
</feature>
<evidence type="ECO:0000313" key="8">
    <source>
        <dbReference type="Proteomes" id="UP000290649"/>
    </source>
</evidence>
<dbReference type="SUPFAM" id="SSF63862">
    <property type="entry name" value="Thiamin pyrophosphokinase, substrate-binding domain"/>
    <property type="match status" value="1"/>
</dbReference>